<dbReference type="AlphaFoldDB" id="A0AAJ0DAI5"/>
<dbReference type="GO" id="GO:0050163">
    <property type="term" value="F:oxaloacetate tautomerase activity"/>
    <property type="evidence" value="ECO:0007669"/>
    <property type="project" value="UniProtKB-ARBA"/>
</dbReference>
<dbReference type="Pfam" id="PF01557">
    <property type="entry name" value="FAA_hydrolase"/>
    <property type="match status" value="1"/>
</dbReference>
<dbReference type="EMBL" id="JAWDJX010000100">
    <property type="protein sequence ID" value="KAK3046319.1"/>
    <property type="molecule type" value="Genomic_DNA"/>
</dbReference>
<gene>
    <name evidence="4" type="ORF">LTR09_012192</name>
</gene>
<name>A0AAJ0DAI5_9PEZI</name>
<keyword evidence="2" id="KW-0479">Metal-binding</keyword>
<dbReference type="GO" id="GO:0046872">
    <property type="term" value="F:metal ion binding"/>
    <property type="evidence" value="ECO:0007669"/>
    <property type="project" value="UniProtKB-KW"/>
</dbReference>
<dbReference type="GO" id="GO:0006107">
    <property type="term" value="P:oxaloacetate metabolic process"/>
    <property type="evidence" value="ECO:0007669"/>
    <property type="project" value="UniProtKB-ARBA"/>
</dbReference>
<sequence>MAWERLIRFVDGKGKICWGQPNITTAGELIEKLSNGTLEAEVLEGSKIARLELSGTTTAVAKLLGPLTGEDVPIIKCVGLNYTKHKLRVYKAADQKLQVREAGRVPPPYPSIFIKGSTSIAAWDEDIPIHKIAQQDQLDYEGELCIVIGKSGKDIPRERVLDHIAGYTVGNDISARTWQRDPRFAGGVPQWCFSKGFDKFAPVGPMLVSPTLAGWADNLQLQTFVNDELRQDTNTSDLLFGVADIVSFLSQGQTLEEGTVVMTGTPSGVAMGMDPPKWLKDGDVVKVQIEQLGSIVNKMVFETTGMVWEKR</sequence>
<dbReference type="SUPFAM" id="SSF56529">
    <property type="entry name" value="FAH"/>
    <property type="match status" value="1"/>
</dbReference>
<dbReference type="Proteomes" id="UP001271007">
    <property type="component" value="Unassembled WGS sequence"/>
</dbReference>
<evidence type="ECO:0000256" key="2">
    <source>
        <dbReference type="ARBA" id="ARBA00022723"/>
    </source>
</evidence>
<evidence type="ECO:0000313" key="4">
    <source>
        <dbReference type="EMBL" id="KAK3046319.1"/>
    </source>
</evidence>
<proteinExistence type="inferred from homology"/>
<reference evidence="4" key="1">
    <citation type="submission" date="2023-04" db="EMBL/GenBank/DDBJ databases">
        <title>Black Yeasts Isolated from many extreme environments.</title>
        <authorList>
            <person name="Coleine C."/>
            <person name="Stajich J.E."/>
            <person name="Selbmann L."/>
        </authorList>
    </citation>
    <scope>NUCLEOTIDE SEQUENCE</scope>
    <source>
        <strain evidence="4">CCFEE 5312</strain>
    </source>
</reference>
<evidence type="ECO:0000256" key="1">
    <source>
        <dbReference type="ARBA" id="ARBA00010211"/>
    </source>
</evidence>
<keyword evidence="5" id="KW-1185">Reference proteome</keyword>
<evidence type="ECO:0000313" key="5">
    <source>
        <dbReference type="Proteomes" id="UP001271007"/>
    </source>
</evidence>
<evidence type="ECO:0000259" key="3">
    <source>
        <dbReference type="Pfam" id="PF01557"/>
    </source>
</evidence>
<dbReference type="Gene3D" id="3.90.850.10">
    <property type="entry name" value="Fumarylacetoacetase-like, C-terminal domain"/>
    <property type="match status" value="1"/>
</dbReference>
<dbReference type="PANTHER" id="PTHR11820">
    <property type="entry name" value="ACYLPYRUVASE"/>
    <property type="match status" value="1"/>
</dbReference>
<dbReference type="FunFam" id="3.90.850.10:FF:000002">
    <property type="entry name" value="2-hydroxyhepta-2,4-diene-1,7-dioate isomerase"/>
    <property type="match status" value="1"/>
</dbReference>
<comment type="similarity">
    <text evidence="1">Belongs to the FAH family.</text>
</comment>
<comment type="caution">
    <text evidence="4">The sequence shown here is derived from an EMBL/GenBank/DDBJ whole genome shotgun (WGS) entry which is preliminary data.</text>
</comment>
<dbReference type="InterPro" id="IPR011234">
    <property type="entry name" value="Fumarylacetoacetase-like_C"/>
</dbReference>
<accession>A0AAJ0DAI5</accession>
<feature type="domain" description="Fumarylacetoacetase-like C-terminal" evidence="3">
    <location>
        <begin position="76"/>
        <end position="299"/>
    </location>
</feature>
<protein>
    <recommendedName>
        <fullName evidence="3">Fumarylacetoacetase-like C-terminal domain-containing protein</fullName>
    </recommendedName>
</protein>
<dbReference type="InterPro" id="IPR036663">
    <property type="entry name" value="Fumarylacetoacetase_C_sf"/>
</dbReference>
<organism evidence="4 5">
    <name type="scientific">Extremus antarcticus</name>
    <dbReference type="NCBI Taxonomy" id="702011"/>
    <lineage>
        <taxon>Eukaryota</taxon>
        <taxon>Fungi</taxon>
        <taxon>Dikarya</taxon>
        <taxon>Ascomycota</taxon>
        <taxon>Pezizomycotina</taxon>
        <taxon>Dothideomycetes</taxon>
        <taxon>Dothideomycetidae</taxon>
        <taxon>Mycosphaerellales</taxon>
        <taxon>Extremaceae</taxon>
        <taxon>Extremus</taxon>
    </lineage>
</organism>
<dbReference type="PANTHER" id="PTHR11820:SF100">
    <property type="entry name" value="FUMARYLACETOACETATE HYDROLASE FAMILY PROTEIN (AFU_ORTHOLOGUE AFUA_4G01490)"/>
    <property type="match status" value="1"/>
</dbReference>